<gene>
    <name evidence="2" type="ORF">CLHOM_04370</name>
</gene>
<dbReference type="Proteomes" id="UP000037043">
    <property type="component" value="Unassembled WGS sequence"/>
</dbReference>
<dbReference type="EMBL" id="LHUR01000010">
    <property type="protein sequence ID" value="KOA21307.1"/>
    <property type="molecule type" value="Genomic_DNA"/>
</dbReference>
<name>A0A0L6ZED6_9CLOT</name>
<dbReference type="AlphaFoldDB" id="A0A0L6ZED6"/>
<comment type="caution">
    <text evidence="2">The sequence shown here is derived from an EMBL/GenBank/DDBJ whole genome shotgun (WGS) entry which is preliminary data.</text>
</comment>
<evidence type="ECO:0000313" key="2">
    <source>
        <dbReference type="EMBL" id="KOA21307.1"/>
    </source>
</evidence>
<reference evidence="3" key="1">
    <citation type="submission" date="2015-08" db="EMBL/GenBank/DDBJ databases">
        <title>Genome sequence of the strict anaerobe Clostridium homopropionicum LuHBu1 (DSM 5847T).</title>
        <authorList>
            <person name="Poehlein A."/>
            <person name="Beck M."/>
            <person name="Schiel-Bengelsdorf B."/>
            <person name="Bengelsdorf F.R."/>
            <person name="Daniel R."/>
            <person name="Duerre P."/>
        </authorList>
    </citation>
    <scope>NUCLEOTIDE SEQUENCE [LARGE SCALE GENOMIC DNA]</scope>
    <source>
        <strain evidence="3">DSM 5847</strain>
    </source>
</reference>
<dbReference type="RefSeq" id="WP_052220035.1">
    <property type="nucleotide sequence ID" value="NZ_LHUR01000010.1"/>
</dbReference>
<accession>A0A0L6ZED6</accession>
<feature type="coiled-coil region" evidence="1">
    <location>
        <begin position="54"/>
        <end position="81"/>
    </location>
</feature>
<keyword evidence="3" id="KW-1185">Reference proteome</keyword>
<evidence type="ECO:0000313" key="3">
    <source>
        <dbReference type="Proteomes" id="UP000037043"/>
    </source>
</evidence>
<dbReference type="PATRIC" id="fig|1121318.3.peg.442"/>
<keyword evidence="1" id="KW-0175">Coiled coil</keyword>
<evidence type="ECO:0000256" key="1">
    <source>
        <dbReference type="SAM" id="Coils"/>
    </source>
</evidence>
<sequence>MDIFRLILSIFKSFINLFFNFIKSCNCFFKNIYENISFSHSKKITINKMYEPLLKDKHMQIRQLNSKLSNVKTQTQKLDSELKLIHLKNETLKRDVEILQNLIINNFNE</sequence>
<organism evidence="2 3">
    <name type="scientific">Clostridium homopropionicum DSM 5847</name>
    <dbReference type="NCBI Taxonomy" id="1121318"/>
    <lineage>
        <taxon>Bacteria</taxon>
        <taxon>Bacillati</taxon>
        <taxon>Bacillota</taxon>
        <taxon>Clostridia</taxon>
        <taxon>Eubacteriales</taxon>
        <taxon>Clostridiaceae</taxon>
        <taxon>Clostridium</taxon>
    </lineage>
</organism>
<protein>
    <submittedName>
        <fullName evidence="2">Uncharacterized protein</fullName>
    </submittedName>
</protein>
<proteinExistence type="predicted"/>